<dbReference type="PATRIC" id="fig|1365251.3.peg.3749"/>
<name>A0A167D5F3_9GAMM</name>
<gene>
    <name evidence="2" type="ORF">N476_21420</name>
</gene>
<dbReference type="Gene3D" id="2.60.40.3010">
    <property type="match status" value="1"/>
</dbReference>
<protein>
    <submittedName>
        <fullName evidence="2">Uncharacterized protein</fullName>
    </submittedName>
</protein>
<organism evidence="2 3">
    <name type="scientific">Pseudoalteromonas luteoviolacea H33</name>
    <dbReference type="NCBI Taxonomy" id="1365251"/>
    <lineage>
        <taxon>Bacteria</taxon>
        <taxon>Pseudomonadati</taxon>
        <taxon>Pseudomonadota</taxon>
        <taxon>Gammaproteobacteria</taxon>
        <taxon>Alteromonadales</taxon>
        <taxon>Pseudoalteromonadaceae</taxon>
        <taxon>Pseudoalteromonas</taxon>
    </lineage>
</organism>
<accession>A0A167D5F3</accession>
<comment type="caution">
    <text evidence="2">The sequence shown here is derived from an EMBL/GenBank/DDBJ whole genome shotgun (WGS) entry which is preliminary data.</text>
</comment>
<sequence length="1272" mass="144339">MYIKQYYKMPILASTVVSLILTGCGGSSSKEEEKLNAPAAVAEQVSPELAPELAPEPTPEPTPEPEPTPAPLTFTVTGPSEVQEKTDFSLTLAVEGEGTIESVDWTHDSSLNLAMSEESDHSVKFSVPDINQDHTVSFTVTAISDSEEKIEQVHSVTLKRITKSLSLQGIVTDSPIQHAQVKLFAGESSVEVEANEFGEYTAALEVDESEIDEMIKVVAVGSSTQPEVEFVSQLGTFSALLEQAGDDAILSKSENFSVNVTNVTTAEFALLQRTDIEITDDESLREALLAVDGDEMLNLATVIKVIVDSEDYDLPEGVSSTLELVSNEEQAEMFKAALQSNNPTYFDQVKKQILDDDSLTSKDLTALQGDFLLYHPKYHNHYAYHLSLDESGQGQFVAQNSVEVTKVSYVDEKYVVELAEPAILYRSERYKRDENDEVILDEDNVPLNAQIAWKSSKLSLEVLHVNQGANIVELNTYAQEYVDGELNSAANLNTKYTYRLLDKKLTEPLKREELVGKIWLIEADSKDFRLPDRAINRYVFNEDGTATIEGQDGNTVWELDGNSLVIVHKNEESEVSTQYWFTKSIASGFYIVAKEQQLEEGTVSNSASLLGIMFPKQPDLNVTEEQLIGKWTGFIGRTQSLHDLRVFPDLNVKVGVAELTPYAHGKLENNRFYRQWYRSTTDFSTCYELTSNCELSALMEYEFLSIEDNNYVVYRKVVEHPGTAEQNVSYAGLFHYHYTSENEYSAFNAIMLGGNTTFFVESEIGDSPTIFIRTDDNDDYVIGLNGADYPMSIVDGYLQYTVEGIVNRISWLNESDDYIEVCVFEASQGCQEHNKQVWFYKPEALPRKKSYFFDKRDVDSIHYTLEQRWDESVEFKSAYEFDSSMNAEVVGGKIILTVPQDAYTPDYAFERIDRVEIEDVGEKSKLTITWNSYDFGQIQSSLITQSIKDKVDARNGIQILPEDMIGQWSIPNHYLYTYYFEDGEGYKVNNFDDQREEFTWSLDGGNVLNLVYNYYHVERITVVDDIEVGYQFIMEFGNTHPYSRSSHDISDWMVKHQPLEFSQDDYVGRWLRLRLSPEGPQLTAAMEVYDDMTVHHGTETATLQGYYENGQLILGHYYDQQLGRSVRKCEDRSQCSIYDEYVYTPIAQSGSLVYFTGANRVESGAHEFFIMRKQEIPFEDGFTHIHTRFNLIDENNNAWVGYGDGFKGFLTIPFRGEFEYELYDGKILLTLDDGHDYIIEIVPQSNTVEGISFCMYQSGFACTPEKVIRLRY</sequence>
<feature type="compositionally biased region" description="Pro residues" evidence="1">
    <location>
        <begin position="54"/>
        <end position="70"/>
    </location>
</feature>
<evidence type="ECO:0000256" key="1">
    <source>
        <dbReference type="SAM" id="MobiDB-lite"/>
    </source>
</evidence>
<feature type="region of interest" description="Disordered" evidence="1">
    <location>
        <begin position="27"/>
        <end position="72"/>
    </location>
</feature>
<dbReference type="RefSeq" id="WP_063363033.1">
    <property type="nucleotide sequence ID" value="NZ_AUXZ01000091.1"/>
</dbReference>
<dbReference type="OrthoDB" id="7052377at2"/>
<evidence type="ECO:0000313" key="2">
    <source>
        <dbReference type="EMBL" id="KZN48434.1"/>
    </source>
</evidence>
<proteinExistence type="predicted"/>
<dbReference type="PROSITE" id="PS51257">
    <property type="entry name" value="PROKAR_LIPOPROTEIN"/>
    <property type="match status" value="1"/>
</dbReference>
<dbReference type="Proteomes" id="UP000076503">
    <property type="component" value="Unassembled WGS sequence"/>
</dbReference>
<reference evidence="2 3" key="1">
    <citation type="submission" date="2013-07" db="EMBL/GenBank/DDBJ databases">
        <title>Comparative Genomic and Metabolomic Analysis of Twelve Strains of Pseudoalteromonas luteoviolacea.</title>
        <authorList>
            <person name="Vynne N.G."/>
            <person name="Mansson M."/>
            <person name="Gram L."/>
        </authorList>
    </citation>
    <scope>NUCLEOTIDE SEQUENCE [LARGE SCALE GENOMIC DNA]</scope>
    <source>
        <strain evidence="2 3">H33</strain>
    </source>
</reference>
<dbReference type="EMBL" id="AUXZ01000091">
    <property type="protein sequence ID" value="KZN48434.1"/>
    <property type="molecule type" value="Genomic_DNA"/>
</dbReference>
<dbReference type="AlphaFoldDB" id="A0A167D5F3"/>
<evidence type="ECO:0000313" key="3">
    <source>
        <dbReference type="Proteomes" id="UP000076503"/>
    </source>
</evidence>